<protein>
    <submittedName>
        <fullName evidence="1">Heavy metal efflux system protein</fullName>
    </submittedName>
</protein>
<dbReference type="EMBL" id="UAUF01000010">
    <property type="protein sequence ID" value="SPZ05273.1"/>
    <property type="molecule type" value="Genomic_DNA"/>
</dbReference>
<name>A0A2X2CDS1_PSELU</name>
<accession>A0A2X2CDS1</accession>
<dbReference type="InterPro" id="IPR021647">
    <property type="entry name" value="CusF_Ec"/>
</dbReference>
<organism evidence="1 2">
    <name type="scientific">Pseudomonas luteola</name>
    <dbReference type="NCBI Taxonomy" id="47886"/>
    <lineage>
        <taxon>Bacteria</taxon>
        <taxon>Pseudomonadati</taxon>
        <taxon>Pseudomonadota</taxon>
        <taxon>Gammaproteobacteria</taxon>
        <taxon>Pseudomonadales</taxon>
        <taxon>Pseudomonadaceae</taxon>
        <taxon>Pseudomonas</taxon>
    </lineage>
</organism>
<dbReference type="AlphaFoldDB" id="A0A2X2CDS1"/>
<dbReference type="Pfam" id="PF11604">
    <property type="entry name" value="CusF_Ec"/>
    <property type="match status" value="1"/>
</dbReference>
<sequence>MLLCMRGMHKAPAIADDTEKIKPIDWPAMTMGFKATPEQLAQVQVVQQTMFEFTSEGMQATLLSIKPM</sequence>
<dbReference type="Gene3D" id="2.40.50.320">
    <property type="entry name" value="Copper binding periplasmic protein CusF"/>
    <property type="match status" value="1"/>
</dbReference>
<dbReference type="Proteomes" id="UP000250443">
    <property type="component" value="Unassembled WGS sequence"/>
</dbReference>
<evidence type="ECO:0000313" key="1">
    <source>
        <dbReference type="EMBL" id="SPZ05273.1"/>
    </source>
</evidence>
<proteinExistence type="predicted"/>
<dbReference type="InterPro" id="IPR042230">
    <property type="entry name" value="CusF_sf"/>
</dbReference>
<evidence type="ECO:0000313" key="2">
    <source>
        <dbReference type="Proteomes" id="UP000250443"/>
    </source>
</evidence>
<gene>
    <name evidence="1" type="ORF">NCTC11842_01693</name>
</gene>
<reference evidence="1 2" key="1">
    <citation type="submission" date="2018-06" db="EMBL/GenBank/DDBJ databases">
        <authorList>
            <consortium name="Pathogen Informatics"/>
            <person name="Doyle S."/>
        </authorList>
    </citation>
    <scope>NUCLEOTIDE SEQUENCE [LARGE SCALE GENOMIC DNA]</scope>
    <source>
        <strain evidence="1 2">NCTC11842</strain>
    </source>
</reference>